<dbReference type="STRING" id="80854.MVIS_0895"/>
<evidence type="ECO:0000256" key="2">
    <source>
        <dbReference type="ARBA" id="ARBA00004651"/>
    </source>
</evidence>
<feature type="domain" description="HAMP" evidence="12">
    <location>
        <begin position="277"/>
        <end position="320"/>
    </location>
</feature>
<reference evidence="13 15" key="2">
    <citation type="submission" date="2016-11" db="EMBL/GenBank/DDBJ databases">
        <authorList>
            <person name="Klemetsen T."/>
        </authorList>
    </citation>
    <scope>NUCLEOTIDE SEQUENCE [LARGE SCALE GENOMIC DNA]</scope>
    <source>
        <strain evidence="13">MT 2528</strain>
    </source>
</reference>
<keyword evidence="7" id="KW-0547">Nucleotide-binding</keyword>
<keyword evidence="8 14" id="KW-0418">Kinase</keyword>
<dbReference type="InterPro" id="IPR036890">
    <property type="entry name" value="HATPase_C_sf"/>
</dbReference>
<keyword evidence="4" id="KW-1003">Cell membrane</keyword>
<dbReference type="EC" id="2.7.13.3" evidence="3"/>
<evidence type="ECO:0000256" key="1">
    <source>
        <dbReference type="ARBA" id="ARBA00000085"/>
    </source>
</evidence>
<evidence type="ECO:0000256" key="9">
    <source>
        <dbReference type="ARBA" id="ARBA00022840"/>
    </source>
</evidence>
<accession>A0A090IE09</accession>
<evidence type="ECO:0000313" key="13">
    <source>
        <dbReference type="EMBL" id="SGY84268.1"/>
    </source>
</evidence>
<dbReference type="HOGENOM" id="CLU_000445_89_27_6"/>
<evidence type="ECO:0000313" key="14">
    <source>
        <dbReference type="EMBL" id="SGY86190.1"/>
    </source>
</evidence>
<dbReference type="EMBL" id="FPLJ01000019">
    <property type="protein sequence ID" value="SGY84268.1"/>
    <property type="molecule type" value="Genomic_DNA"/>
</dbReference>
<evidence type="ECO:0000256" key="10">
    <source>
        <dbReference type="SAM" id="Phobius"/>
    </source>
</evidence>
<dbReference type="EMBL" id="FPLD01000019">
    <property type="protein sequence ID" value="SGY86190.1"/>
    <property type="molecule type" value="Genomic_DNA"/>
</dbReference>
<comment type="catalytic activity">
    <reaction evidence="1">
        <text>ATP + protein L-histidine = ADP + protein N-phospho-L-histidine.</text>
        <dbReference type="EC" id="2.7.13.3"/>
    </reaction>
</comment>
<dbReference type="SUPFAM" id="SSF55874">
    <property type="entry name" value="ATPase domain of HSP90 chaperone/DNA topoisomerase II/histidine kinase"/>
    <property type="match status" value="1"/>
</dbReference>
<feature type="domain" description="Histidine kinase" evidence="11">
    <location>
        <begin position="328"/>
        <end position="539"/>
    </location>
</feature>
<feature type="transmembrane region" description="Helical" evidence="10">
    <location>
        <begin position="6"/>
        <end position="26"/>
    </location>
</feature>
<dbReference type="GO" id="GO:0000155">
    <property type="term" value="F:phosphorelay sensor kinase activity"/>
    <property type="evidence" value="ECO:0007669"/>
    <property type="project" value="InterPro"/>
</dbReference>
<gene>
    <name evidence="13" type="ORF">MT2528_0601</name>
    <name evidence="14" type="ORF">NVI5450_0594</name>
</gene>
<dbReference type="Proteomes" id="UP000183794">
    <property type="component" value="Unassembled WGS sequence"/>
</dbReference>
<organism evidence="14 16">
    <name type="scientific">Moritella viscosa</name>
    <dbReference type="NCBI Taxonomy" id="80854"/>
    <lineage>
        <taxon>Bacteria</taxon>
        <taxon>Pseudomonadati</taxon>
        <taxon>Pseudomonadota</taxon>
        <taxon>Gammaproteobacteria</taxon>
        <taxon>Alteromonadales</taxon>
        <taxon>Moritellaceae</taxon>
        <taxon>Moritella</taxon>
    </lineage>
</organism>
<protein>
    <recommendedName>
        <fullName evidence="3">histidine kinase</fullName>
        <ecNumber evidence="3">2.7.13.3</ecNumber>
    </recommendedName>
</protein>
<dbReference type="PANTHER" id="PTHR44936:SF10">
    <property type="entry name" value="SENSOR PROTEIN RSTB"/>
    <property type="match status" value="1"/>
</dbReference>
<keyword evidence="5" id="KW-0597">Phosphoprotein</keyword>
<keyword evidence="6" id="KW-0808">Transferase</keyword>
<keyword evidence="10" id="KW-0472">Membrane</keyword>
<dbReference type="OrthoDB" id="9804645at2"/>
<evidence type="ECO:0000259" key="12">
    <source>
        <dbReference type="PROSITE" id="PS50885"/>
    </source>
</evidence>
<dbReference type="PANTHER" id="PTHR44936">
    <property type="entry name" value="SENSOR PROTEIN CREC"/>
    <property type="match status" value="1"/>
</dbReference>
<sequence length="541" mass="62381">MFFRNILIQLMFIISLSVFVSFTFLIPTLNLLWLEQSGHVETIETYRSAGTIYLLAKKLNTIEQGKQIEALAQLQIQFNYVLTLKKKEPLSLTFEQAKVLAQGQTLFDSETSELYYQLGDNGFILVIGDIDNAAPIHQTVQQDEVAAILNLIYQDLLTIPSDDWSKRMAQIDLYFSVTIKMIALSDSRISEIQREDLLNQEIVFQYIDPLNESDIPEYILQKIPNHNTVVVIGPLNSVIEERIINDVLMRFVIIIGVLVFLPLSIWLFPSWRTSASLLKATENFGHGDLSSRSTIFKGSNLNGLTTTFNKMAARVETLYDNNIMLNSAVSHELRTPLTRIEFAIELLRNPSLKQQEKQMHRIEKAISEIRVMSDEMELYARFDRERPNFEFVMTELTTWFDNVKQEWIYYEKGTTINVVHVPSQIYVPIEPFYFRRMINNIIRNAYKHSLNTINVHIEILNDECLITIENDGTSIEDKYKEKVFEPFFRLDQSRSRNSGGTGLGLAIVKQIVIWHHGKVWIEDSHSGGVKVKITLPVKPSY</sequence>
<evidence type="ECO:0000256" key="7">
    <source>
        <dbReference type="ARBA" id="ARBA00022741"/>
    </source>
</evidence>
<dbReference type="Pfam" id="PF00512">
    <property type="entry name" value="HisKA"/>
    <property type="match status" value="1"/>
</dbReference>
<dbReference type="SMART" id="SM00388">
    <property type="entry name" value="HisKA"/>
    <property type="match status" value="1"/>
</dbReference>
<dbReference type="InterPro" id="IPR003661">
    <property type="entry name" value="HisK_dim/P_dom"/>
</dbReference>
<dbReference type="KEGG" id="mvs:MVIS_0895"/>
<keyword evidence="15" id="KW-1185">Reference proteome</keyword>
<dbReference type="RefSeq" id="WP_045109302.1">
    <property type="nucleotide sequence ID" value="NZ_CAWQZC010000138.1"/>
</dbReference>
<evidence type="ECO:0000256" key="8">
    <source>
        <dbReference type="ARBA" id="ARBA00022777"/>
    </source>
</evidence>
<evidence type="ECO:0000313" key="16">
    <source>
        <dbReference type="Proteomes" id="UP000183794"/>
    </source>
</evidence>
<dbReference type="Gene3D" id="1.10.287.130">
    <property type="match status" value="1"/>
</dbReference>
<evidence type="ECO:0000256" key="3">
    <source>
        <dbReference type="ARBA" id="ARBA00012438"/>
    </source>
</evidence>
<dbReference type="InterPro" id="IPR003594">
    <property type="entry name" value="HATPase_dom"/>
</dbReference>
<evidence type="ECO:0000256" key="4">
    <source>
        <dbReference type="ARBA" id="ARBA00022475"/>
    </source>
</evidence>
<dbReference type="InterPro" id="IPR005467">
    <property type="entry name" value="His_kinase_dom"/>
</dbReference>
<evidence type="ECO:0000256" key="6">
    <source>
        <dbReference type="ARBA" id="ARBA00022679"/>
    </source>
</evidence>
<dbReference type="Proteomes" id="UP000182660">
    <property type="component" value="Unassembled WGS sequence"/>
</dbReference>
<dbReference type="InterPro" id="IPR003660">
    <property type="entry name" value="HAMP_dom"/>
</dbReference>
<comment type="subcellular location">
    <subcellularLocation>
        <location evidence="2">Cell membrane</location>
        <topology evidence="2">Multi-pass membrane protein</topology>
    </subcellularLocation>
</comment>
<dbReference type="PRINTS" id="PR00344">
    <property type="entry name" value="BCTRLSENSOR"/>
</dbReference>
<dbReference type="SMART" id="SM00387">
    <property type="entry name" value="HATPase_c"/>
    <property type="match status" value="1"/>
</dbReference>
<evidence type="ECO:0000259" key="11">
    <source>
        <dbReference type="PROSITE" id="PS50109"/>
    </source>
</evidence>
<dbReference type="GeneID" id="61294326"/>
<dbReference type="InterPro" id="IPR036097">
    <property type="entry name" value="HisK_dim/P_sf"/>
</dbReference>
<evidence type="ECO:0000256" key="5">
    <source>
        <dbReference type="ARBA" id="ARBA00022553"/>
    </source>
</evidence>
<dbReference type="InterPro" id="IPR004358">
    <property type="entry name" value="Sig_transdc_His_kin-like_C"/>
</dbReference>
<keyword evidence="10" id="KW-0812">Transmembrane</keyword>
<dbReference type="PROSITE" id="PS50109">
    <property type="entry name" value="HIS_KIN"/>
    <property type="match status" value="1"/>
</dbReference>
<dbReference type="AlphaFoldDB" id="A0A090IE09"/>
<dbReference type="SUPFAM" id="SSF47384">
    <property type="entry name" value="Homodimeric domain of signal transducing histidine kinase"/>
    <property type="match status" value="1"/>
</dbReference>
<dbReference type="PROSITE" id="PS50885">
    <property type="entry name" value="HAMP"/>
    <property type="match status" value="1"/>
</dbReference>
<dbReference type="CDD" id="cd00082">
    <property type="entry name" value="HisKA"/>
    <property type="match status" value="1"/>
</dbReference>
<dbReference type="Pfam" id="PF02518">
    <property type="entry name" value="HATPase_c"/>
    <property type="match status" value="1"/>
</dbReference>
<dbReference type="Gene3D" id="3.30.565.10">
    <property type="entry name" value="Histidine kinase-like ATPase, C-terminal domain"/>
    <property type="match status" value="1"/>
</dbReference>
<dbReference type="GO" id="GO:0005886">
    <property type="term" value="C:plasma membrane"/>
    <property type="evidence" value="ECO:0007669"/>
    <property type="project" value="UniProtKB-SubCell"/>
</dbReference>
<reference evidence="14 16" key="1">
    <citation type="submission" date="2016-11" db="EMBL/GenBank/DDBJ databases">
        <authorList>
            <person name="Jaros S."/>
            <person name="Januszkiewicz K."/>
            <person name="Wedrychowicz H."/>
        </authorList>
    </citation>
    <scope>NUCLEOTIDE SEQUENCE [LARGE SCALE GENOMIC DNA]</scope>
    <source>
        <strain evidence="14">NVI 5450</strain>
    </source>
</reference>
<name>A0A090IE09_9GAMM</name>
<dbReference type="PATRIC" id="fig|80854.5.peg.946"/>
<proteinExistence type="predicted"/>
<dbReference type="GO" id="GO:0005524">
    <property type="term" value="F:ATP binding"/>
    <property type="evidence" value="ECO:0007669"/>
    <property type="project" value="UniProtKB-KW"/>
</dbReference>
<keyword evidence="10" id="KW-1133">Transmembrane helix</keyword>
<evidence type="ECO:0000313" key="15">
    <source>
        <dbReference type="Proteomes" id="UP000182660"/>
    </source>
</evidence>
<feature type="transmembrane region" description="Helical" evidence="10">
    <location>
        <begin position="247"/>
        <end position="268"/>
    </location>
</feature>
<dbReference type="InterPro" id="IPR050980">
    <property type="entry name" value="2C_sensor_his_kinase"/>
</dbReference>
<keyword evidence="9" id="KW-0067">ATP-binding</keyword>